<feature type="region of interest" description="Disordered" evidence="2">
    <location>
        <begin position="146"/>
        <end position="228"/>
    </location>
</feature>
<feature type="coiled-coil region" evidence="1">
    <location>
        <begin position="70"/>
        <end position="128"/>
    </location>
</feature>
<keyword evidence="4" id="KW-1185">Reference proteome</keyword>
<protein>
    <submittedName>
        <fullName evidence="3">Uncharacterized protein</fullName>
    </submittedName>
</protein>
<proteinExistence type="predicted"/>
<dbReference type="Proteomes" id="UP000007875">
    <property type="component" value="Unassembled WGS sequence"/>
</dbReference>
<reference evidence="4" key="1">
    <citation type="submission" date="2003-08" db="EMBL/GenBank/DDBJ databases">
        <authorList>
            <person name="Birren B."/>
            <person name="Nusbaum C."/>
            <person name="Abebe A."/>
            <person name="Abouelleil A."/>
            <person name="Adekoya E."/>
            <person name="Ait-zahra M."/>
            <person name="Allen N."/>
            <person name="Allen T."/>
            <person name="An P."/>
            <person name="Anderson M."/>
            <person name="Anderson S."/>
            <person name="Arachchi H."/>
            <person name="Armbruster J."/>
            <person name="Bachantsang P."/>
            <person name="Baldwin J."/>
            <person name="Barry A."/>
            <person name="Bayul T."/>
            <person name="Blitshsteyn B."/>
            <person name="Bloom T."/>
            <person name="Blye J."/>
            <person name="Boguslavskiy L."/>
            <person name="Borowsky M."/>
            <person name="Boukhgalter B."/>
            <person name="Brunache A."/>
            <person name="Butler J."/>
            <person name="Calixte N."/>
            <person name="Calvo S."/>
            <person name="Camarata J."/>
            <person name="Campo K."/>
            <person name="Chang J."/>
            <person name="Cheshatsang Y."/>
            <person name="Citroen M."/>
            <person name="Collymore A."/>
            <person name="Considine T."/>
            <person name="Cook A."/>
            <person name="Cooke P."/>
            <person name="Corum B."/>
            <person name="Cuomo C."/>
            <person name="David R."/>
            <person name="Dawoe T."/>
            <person name="Degray S."/>
            <person name="Dodge S."/>
            <person name="Dooley K."/>
            <person name="Dorje P."/>
            <person name="Dorjee K."/>
            <person name="Dorris L."/>
            <person name="Duffey N."/>
            <person name="Dupes A."/>
            <person name="Elkins T."/>
            <person name="Engels R."/>
            <person name="Erickson J."/>
            <person name="Farina A."/>
            <person name="Faro S."/>
            <person name="Ferreira P."/>
            <person name="Fischer H."/>
            <person name="Fitzgerald M."/>
            <person name="Foley K."/>
            <person name="Gage D."/>
            <person name="Galagan J."/>
            <person name="Gearin G."/>
            <person name="Gnerre S."/>
            <person name="Gnirke A."/>
            <person name="Goyette A."/>
            <person name="Graham J."/>
            <person name="Grandbois E."/>
            <person name="Gyaltsen K."/>
            <person name="Hafez N."/>
            <person name="Hagopian D."/>
            <person name="Hagos B."/>
            <person name="Hall J."/>
            <person name="Hatcher B."/>
            <person name="Heller A."/>
            <person name="Higgins H."/>
            <person name="Honan T."/>
            <person name="Horn A."/>
            <person name="Houde N."/>
            <person name="Hughes L."/>
            <person name="Hulme W."/>
            <person name="Husby E."/>
            <person name="Iliev I."/>
            <person name="Jaffe D."/>
            <person name="Jones C."/>
            <person name="Kamal M."/>
            <person name="Kamat A."/>
            <person name="Kamvysselis M."/>
            <person name="Karlsson E."/>
            <person name="Kells C."/>
            <person name="Kieu A."/>
            <person name="Kisner P."/>
            <person name="Kodira C."/>
            <person name="Kulbokas E."/>
            <person name="Labutti K."/>
            <person name="Lama D."/>
            <person name="Landers T."/>
            <person name="Leger J."/>
            <person name="Levine S."/>
            <person name="Lewis D."/>
            <person name="Lewis T."/>
            <person name="Lindblad-toh K."/>
            <person name="Liu X."/>
            <person name="Lokyitsang T."/>
            <person name="Lokyitsang Y."/>
            <person name="Lucien O."/>
            <person name="Lui A."/>
            <person name="Ma L.J."/>
            <person name="Mabbitt R."/>
            <person name="Macdonald J."/>
            <person name="Maclean C."/>
            <person name="Major J."/>
            <person name="Manning J."/>
            <person name="Marabella R."/>
            <person name="Maru K."/>
            <person name="Matthews C."/>
            <person name="Mauceli E."/>
            <person name="Mccarthy M."/>
            <person name="Mcdonough S."/>
            <person name="Mcghee T."/>
            <person name="Meldrim J."/>
            <person name="Meneus L."/>
            <person name="Mesirov J."/>
            <person name="Mihalev A."/>
            <person name="Mihova T."/>
            <person name="Mikkelsen T."/>
            <person name="Mlenga V."/>
            <person name="Moru K."/>
            <person name="Mozes J."/>
            <person name="Mulrain L."/>
            <person name="Munson G."/>
            <person name="Naylor J."/>
            <person name="Newes C."/>
            <person name="Nguyen C."/>
            <person name="Nguyen N."/>
            <person name="Nguyen T."/>
            <person name="Nicol R."/>
            <person name="Nielsen C."/>
            <person name="Nizzari M."/>
            <person name="Norbu C."/>
            <person name="Norbu N."/>
            <person name="O'donnell P."/>
            <person name="Okoawo O."/>
            <person name="O'leary S."/>
            <person name="Omotosho B."/>
            <person name="O'neill K."/>
            <person name="Osman S."/>
            <person name="Parker S."/>
            <person name="Perrin D."/>
            <person name="Phunkhang P."/>
            <person name="Piqani B."/>
            <person name="Purcell S."/>
            <person name="Rachupka T."/>
            <person name="Ramasamy U."/>
            <person name="Rameau R."/>
            <person name="Ray V."/>
            <person name="Raymond C."/>
            <person name="Retta R."/>
            <person name="Richardson S."/>
            <person name="Rise C."/>
            <person name="Rodriguez J."/>
            <person name="Rogers J."/>
            <person name="Rogov P."/>
            <person name="Rutman M."/>
            <person name="Schupbach R."/>
            <person name="Seaman C."/>
            <person name="Settipalli S."/>
            <person name="Sharpe T."/>
            <person name="Sheridan J."/>
            <person name="Sherpa N."/>
            <person name="Shi J."/>
            <person name="Smirnov S."/>
            <person name="Smith C."/>
            <person name="Sougnez C."/>
            <person name="Spencer B."/>
            <person name="Stalker J."/>
            <person name="Stange-thomann N."/>
            <person name="Stavropoulos S."/>
            <person name="Stetson K."/>
            <person name="Stone C."/>
            <person name="Stone S."/>
            <person name="Stubbs M."/>
            <person name="Talamas J."/>
            <person name="Tchuinga P."/>
            <person name="Tenzing P."/>
            <person name="Tesfaye S."/>
            <person name="Theodore J."/>
            <person name="Thoulutsang Y."/>
            <person name="Topham K."/>
            <person name="Towey S."/>
            <person name="Tsamla T."/>
            <person name="Tsomo N."/>
            <person name="Vallee D."/>
            <person name="Vassiliev H."/>
            <person name="Venkataraman V."/>
            <person name="Vinson J."/>
            <person name="Vo A."/>
            <person name="Wade C."/>
            <person name="Wang S."/>
            <person name="Wangchuk T."/>
            <person name="Wangdi T."/>
            <person name="Whittaker C."/>
            <person name="Wilkinson J."/>
            <person name="Wu Y."/>
            <person name="Wyman D."/>
            <person name="Yadav S."/>
            <person name="Yang S."/>
            <person name="Yang X."/>
            <person name="Yeager S."/>
            <person name="Yee E."/>
            <person name="Young G."/>
            <person name="Zainoun J."/>
            <person name="Zembeck L."/>
            <person name="Zimmer A."/>
            <person name="Zody M."/>
            <person name="Lander E."/>
        </authorList>
    </citation>
    <scope>NUCLEOTIDE SEQUENCE [LARGE SCALE GENOMIC DNA]</scope>
</reference>
<dbReference type="HOGENOM" id="CLU_1217131_0_0_1"/>
<organism evidence="3 4">
    <name type="scientific">Ciona savignyi</name>
    <name type="common">Pacific transparent sea squirt</name>
    <dbReference type="NCBI Taxonomy" id="51511"/>
    <lineage>
        <taxon>Eukaryota</taxon>
        <taxon>Metazoa</taxon>
        <taxon>Chordata</taxon>
        <taxon>Tunicata</taxon>
        <taxon>Ascidiacea</taxon>
        <taxon>Phlebobranchia</taxon>
        <taxon>Cionidae</taxon>
        <taxon>Ciona</taxon>
    </lineage>
</organism>
<evidence type="ECO:0000313" key="3">
    <source>
        <dbReference type="Ensembl" id="ENSCSAVP00000014365.1"/>
    </source>
</evidence>
<name>H2Z9V0_CIOSA</name>
<reference evidence="3" key="2">
    <citation type="submission" date="2025-08" db="UniProtKB">
        <authorList>
            <consortium name="Ensembl"/>
        </authorList>
    </citation>
    <scope>IDENTIFICATION</scope>
</reference>
<evidence type="ECO:0000256" key="2">
    <source>
        <dbReference type="SAM" id="MobiDB-lite"/>
    </source>
</evidence>
<dbReference type="Ensembl" id="ENSCSAVT00000014530.1">
    <property type="protein sequence ID" value="ENSCSAVP00000014365.1"/>
    <property type="gene ID" value="ENSCSAVG00000008417.1"/>
</dbReference>
<evidence type="ECO:0000256" key="1">
    <source>
        <dbReference type="SAM" id="Coils"/>
    </source>
</evidence>
<dbReference type="InParanoid" id="H2Z9V0"/>
<reference evidence="3" key="3">
    <citation type="submission" date="2025-09" db="UniProtKB">
        <authorList>
            <consortium name="Ensembl"/>
        </authorList>
    </citation>
    <scope>IDENTIFICATION</scope>
</reference>
<feature type="compositionally biased region" description="Polar residues" evidence="2">
    <location>
        <begin position="153"/>
        <end position="180"/>
    </location>
</feature>
<feature type="compositionally biased region" description="Polar residues" evidence="2">
    <location>
        <begin position="203"/>
        <end position="217"/>
    </location>
</feature>
<accession>H2Z9V0</accession>
<sequence length="228" mass="25066">MGTPQEASNMEKSLISTVTNVIAKTTDVPTELRHQSEGNPTDGHTTLTLQSLPAGAIRKHPHPDNFNVSIDQIKSENHQLRRKMQHMESLGIIVTNLKQESLTLKEENVKLRRQIEEMNHNLVSCKLESNNIQKLDKKFCDSDDIVQSHDESNQSTSSSGAELSSQPENAPSLLDSTSGDASVLNHVTRKTQNPKLGPEESDLLTSLISSVSSNHGNSETHQERAAST</sequence>
<evidence type="ECO:0000313" key="4">
    <source>
        <dbReference type="Proteomes" id="UP000007875"/>
    </source>
</evidence>
<dbReference type="AlphaFoldDB" id="H2Z9V0"/>
<keyword evidence="1" id="KW-0175">Coiled coil</keyword>
<feature type="compositionally biased region" description="Basic and acidic residues" evidence="2">
    <location>
        <begin position="218"/>
        <end position="228"/>
    </location>
</feature>